<name>A0A179FW25_METCM</name>
<keyword evidence="4" id="KW-1185">Reference proteome</keyword>
<accession>A0A179FW25</accession>
<gene>
    <name evidence="3" type="ORF">VFPPC_13260</name>
</gene>
<feature type="transmembrane region" description="Helical" evidence="2">
    <location>
        <begin position="330"/>
        <end position="350"/>
    </location>
</feature>
<sequence>MRNSSFANARWEPSGPTLSLRRSSVAGPFGFLNPTTAIYDIRSNDGPDGTRSDLADLTDAERQERAKVRWNARDYRRHVLILPRAAPLTSRLQDSSSPHSVLLGITRMCTLFPYWDVSWLVGISFTIGCLIFVAAGIVSWLPLSFPETAFPNEALVLGGVLTFLGAALFQIGAVLLFLESYNDRAETQFGGAMEDLFVNRLGIARRVRNHRPKHFHPANCPQKYLPSNDGSLSTPSPENGTRQASGSSGESSNLTQHVSPASSKDDDIFTERTWQWWPSWHDVTTHYIYEIGFLASFTMSVGATVFSICGILALPGIFNNLSDAALKGAYFFPYLLGGLLFTVASILYILETQPNWYTPQPFKIGWHVGVWNMIGSIGWTLAASFGYVGTSWSDYQRELTLIWASAAFSFGSGLQWYESLDKYVVIIED</sequence>
<comment type="caution">
    <text evidence="3">The sequence shown here is derived from an EMBL/GenBank/DDBJ whole genome shotgun (WGS) entry which is preliminary data.</text>
</comment>
<keyword evidence="2" id="KW-1133">Transmembrane helix</keyword>
<evidence type="ECO:0000313" key="3">
    <source>
        <dbReference type="EMBL" id="OAQ69814.1"/>
    </source>
</evidence>
<dbReference type="KEGG" id="pchm:VFPPC_13260"/>
<dbReference type="AlphaFoldDB" id="A0A179FW25"/>
<organism evidence="3 4">
    <name type="scientific">Pochonia chlamydosporia 170</name>
    <dbReference type="NCBI Taxonomy" id="1380566"/>
    <lineage>
        <taxon>Eukaryota</taxon>
        <taxon>Fungi</taxon>
        <taxon>Dikarya</taxon>
        <taxon>Ascomycota</taxon>
        <taxon>Pezizomycotina</taxon>
        <taxon>Sordariomycetes</taxon>
        <taxon>Hypocreomycetidae</taxon>
        <taxon>Hypocreales</taxon>
        <taxon>Clavicipitaceae</taxon>
        <taxon>Pochonia</taxon>
    </lineage>
</organism>
<keyword evidence="2" id="KW-0472">Membrane</keyword>
<evidence type="ECO:0000313" key="4">
    <source>
        <dbReference type="Proteomes" id="UP000078397"/>
    </source>
</evidence>
<feature type="transmembrane region" description="Helical" evidence="2">
    <location>
        <begin position="117"/>
        <end position="143"/>
    </location>
</feature>
<feature type="transmembrane region" description="Helical" evidence="2">
    <location>
        <begin position="370"/>
        <end position="388"/>
    </location>
</feature>
<dbReference type="GeneID" id="28855031"/>
<dbReference type="STRING" id="1380566.A0A179FW25"/>
<feature type="compositionally biased region" description="Polar residues" evidence="1">
    <location>
        <begin position="228"/>
        <end position="262"/>
    </location>
</feature>
<dbReference type="Proteomes" id="UP000078397">
    <property type="component" value="Unassembled WGS sequence"/>
</dbReference>
<feature type="transmembrane region" description="Helical" evidence="2">
    <location>
        <begin position="155"/>
        <end position="178"/>
    </location>
</feature>
<feature type="region of interest" description="Disordered" evidence="1">
    <location>
        <begin position="213"/>
        <end position="264"/>
    </location>
</feature>
<evidence type="ECO:0000256" key="1">
    <source>
        <dbReference type="SAM" id="MobiDB-lite"/>
    </source>
</evidence>
<evidence type="ECO:0000256" key="2">
    <source>
        <dbReference type="SAM" id="Phobius"/>
    </source>
</evidence>
<feature type="transmembrane region" description="Helical" evidence="2">
    <location>
        <begin position="291"/>
        <end position="318"/>
    </location>
</feature>
<dbReference type="EMBL" id="LSBJ02000002">
    <property type="protein sequence ID" value="OAQ69814.1"/>
    <property type="molecule type" value="Genomic_DNA"/>
</dbReference>
<dbReference type="RefSeq" id="XP_018146351.1">
    <property type="nucleotide sequence ID" value="XM_018291037.1"/>
</dbReference>
<dbReference type="OrthoDB" id="2603at2759"/>
<protein>
    <submittedName>
        <fullName evidence="3">Endo-polygalacturonase PG1</fullName>
    </submittedName>
</protein>
<keyword evidence="2" id="KW-0812">Transmembrane</keyword>
<reference evidence="3 4" key="1">
    <citation type="journal article" date="2016" name="PLoS Pathog.">
        <title>Biosynthesis of antibiotic leucinostatins in bio-control fungus Purpureocillium lilacinum and their inhibition on phytophthora revealed by genome mining.</title>
        <authorList>
            <person name="Wang G."/>
            <person name="Liu Z."/>
            <person name="Lin R."/>
            <person name="Li E."/>
            <person name="Mao Z."/>
            <person name="Ling J."/>
            <person name="Yang Y."/>
            <person name="Yin W.B."/>
            <person name="Xie B."/>
        </authorList>
    </citation>
    <scope>NUCLEOTIDE SEQUENCE [LARGE SCALE GENOMIC DNA]</scope>
    <source>
        <strain evidence="3">170</strain>
    </source>
</reference>
<proteinExistence type="predicted"/>